<dbReference type="InterPro" id="IPR050057">
    <property type="entry name" value="Prokaryotic/Mito_RF"/>
</dbReference>
<dbReference type="InterPro" id="IPR000352">
    <property type="entry name" value="Pep_chain_release_fac_I"/>
</dbReference>
<gene>
    <name evidence="3" type="primary">prfA_1</name>
    <name evidence="3" type="ORF">Pla111_19450</name>
</gene>
<dbReference type="Pfam" id="PF00472">
    <property type="entry name" value="RF-1"/>
    <property type="match status" value="1"/>
</dbReference>
<dbReference type="InterPro" id="IPR045853">
    <property type="entry name" value="Pep_chain_release_fac_I_sf"/>
</dbReference>
<feature type="domain" description="Prokaryotic-type class I peptide chain release factors" evidence="2">
    <location>
        <begin position="15"/>
        <end position="74"/>
    </location>
</feature>
<dbReference type="Proteomes" id="UP000318995">
    <property type="component" value="Unassembled WGS sequence"/>
</dbReference>
<comment type="caution">
    <text evidence="3">The sequence shown here is derived from an EMBL/GenBank/DDBJ whole genome shotgun (WGS) entry which is preliminary data.</text>
</comment>
<name>A0A5C5W985_9BACT</name>
<evidence type="ECO:0000313" key="3">
    <source>
        <dbReference type="EMBL" id="TWT46843.1"/>
    </source>
</evidence>
<dbReference type="PANTHER" id="PTHR43804">
    <property type="entry name" value="LD18447P"/>
    <property type="match status" value="1"/>
</dbReference>
<evidence type="ECO:0000313" key="4">
    <source>
        <dbReference type="Proteomes" id="UP000318995"/>
    </source>
</evidence>
<keyword evidence="4" id="KW-1185">Reference proteome</keyword>
<accession>A0A5C5W985</accession>
<organism evidence="3 4">
    <name type="scientific">Botrimarina hoheduenensis</name>
    <dbReference type="NCBI Taxonomy" id="2528000"/>
    <lineage>
        <taxon>Bacteria</taxon>
        <taxon>Pseudomonadati</taxon>
        <taxon>Planctomycetota</taxon>
        <taxon>Planctomycetia</taxon>
        <taxon>Pirellulales</taxon>
        <taxon>Lacipirellulaceae</taxon>
        <taxon>Botrimarina</taxon>
    </lineage>
</organism>
<dbReference type="Gene3D" id="3.30.160.20">
    <property type="match status" value="1"/>
</dbReference>
<evidence type="ECO:0000259" key="2">
    <source>
        <dbReference type="Pfam" id="PF00472"/>
    </source>
</evidence>
<reference evidence="3 4" key="1">
    <citation type="submission" date="2019-02" db="EMBL/GenBank/DDBJ databases">
        <title>Deep-cultivation of Planctomycetes and their phenomic and genomic characterization uncovers novel biology.</title>
        <authorList>
            <person name="Wiegand S."/>
            <person name="Jogler M."/>
            <person name="Boedeker C."/>
            <person name="Pinto D."/>
            <person name="Vollmers J."/>
            <person name="Rivas-Marin E."/>
            <person name="Kohn T."/>
            <person name="Peeters S.H."/>
            <person name="Heuer A."/>
            <person name="Rast P."/>
            <person name="Oberbeckmann S."/>
            <person name="Bunk B."/>
            <person name="Jeske O."/>
            <person name="Meyerdierks A."/>
            <person name="Storesund J.E."/>
            <person name="Kallscheuer N."/>
            <person name="Luecker S."/>
            <person name="Lage O.M."/>
            <person name="Pohl T."/>
            <person name="Merkel B.J."/>
            <person name="Hornburger P."/>
            <person name="Mueller R.-W."/>
            <person name="Bruemmer F."/>
            <person name="Labrenz M."/>
            <person name="Spormann A.M."/>
            <person name="Op Den Camp H."/>
            <person name="Overmann J."/>
            <person name="Amann R."/>
            <person name="Jetten M.S.M."/>
            <person name="Mascher T."/>
            <person name="Medema M.H."/>
            <person name="Devos D.P."/>
            <person name="Kaster A.-K."/>
            <person name="Ovreas L."/>
            <person name="Rohde M."/>
            <person name="Galperin M.Y."/>
            <person name="Jogler C."/>
        </authorList>
    </citation>
    <scope>NUCLEOTIDE SEQUENCE [LARGE SCALE GENOMIC DNA]</scope>
    <source>
        <strain evidence="3 4">Pla111</strain>
    </source>
</reference>
<evidence type="ECO:0000256" key="1">
    <source>
        <dbReference type="ARBA" id="ARBA00010835"/>
    </source>
</evidence>
<comment type="similarity">
    <text evidence="1">Belongs to the prokaryotic/mitochondrial release factor family.</text>
</comment>
<protein>
    <submittedName>
        <fullName evidence="3">Peptide chain release factor 1</fullName>
    </submittedName>
</protein>
<dbReference type="EMBL" id="SJPH01000003">
    <property type="protein sequence ID" value="TWT46843.1"/>
    <property type="molecule type" value="Genomic_DNA"/>
</dbReference>
<sequence length="164" mass="17964">MHPAQLPLATLLADCDERRLRRSGPGGQHRNKVETAVVLLHRPTGLSAEANERRSQQQNRMVAVRRLRLRLAVEHRAVPADEPTPLWRQRSAGRKLSVSVEHDDYPALLAEALDHIARAGGDEALAAEQLAVSRTQLVRLLSGEPAALNQLNAGRAARGLGPLR</sequence>
<dbReference type="PANTHER" id="PTHR43804:SF6">
    <property type="entry name" value="CLASS I PEPTIDE CHAIN RELEASE FACTOR"/>
    <property type="match status" value="1"/>
</dbReference>
<dbReference type="GO" id="GO:0003747">
    <property type="term" value="F:translation release factor activity"/>
    <property type="evidence" value="ECO:0007669"/>
    <property type="project" value="InterPro"/>
</dbReference>
<proteinExistence type="inferred from homology"/>
<dbReference type="SUPFAM" id="SSF75620">
    <property type="entry name" value="Release factor"/>
    <property type="match status" value="1"/>
</dbReference>
<dbReference type="AlphaFoldDB" id="A0A5C5W985"/>